<gene>
    <name evidence="1" type="ORF">MC378_09835</name>
</gene>
<dbReference type="AlphaFoldDB" id="A0A9X2AJF1"/>
<comment type="caution">
    <text evidence="1">The sequence shown here is derived from an EMBL/GenBank/DDBJ whole genome shotgun (WGS) entry which is preliminary data.</text>
</comment>
<organism evidence="1 2">
    <name type="scientific">Polaribacter marinus</name>
    <dbReference type="NCBI Taxonomy" id="2916838"/>
    <lineage>
        <taxon>Bacteria</taxon>
        <taxon>Pseudomonadati</taxon>
        <taxon>Bacteroidota</taxon>
        <taxon>Flavobacteriia</taxon>
        <taxon>Flavobacteriales</taxon>
        <taxon>Flavobacteriaceae</taxon>
    </lineage>
</organism>
<name>A0A9X2AJF1_9FLAO</name>
<dbReference type="RefSeq" id="WP_242178589.1">
    <property type="nucleotide sequence ID" value="NZ_JAKQYM010000006.1"/>
</dbReference>
<dbReference type="Proteomes" id="UP001139369">
    <property type="component" value="Unassembled WGS sequence"/>
</dbReference>
<dbReference type="EMBL" id="JAKQYM010000006">
    <property type="protein sequence ID" value="MCI2229466.1"/>
    <property type="molecule type" value="Genomic_DNA"/>
</dbReference>
<evidence type="ECO:0000313" key="1">
    <source>
        <dbReference type="EMBL" id="MCI2229466.1"/>
    </source>
</evidence>
<evidence type="ECO:0000313" key="2">
    <source>
        <dbReference type="Proteomes" id="UP001139369"/>
    </source>
</evidence>
<proteinExistence type="predicted"/>
<accession>A0A9X2AJF1</accession>
<keyword evidence="2" id="KW-1185">Reference proteome</keyword>
<sequence>MKTIYTVAFVLFISASLSFTSKTVVKENTLTATFKEVTEEDYYKFIDNNKKEILFYDINEEIEISLYEDEFIGKKFSITWVEKEIEITDDEGELTGEKKKVKSITKLKLIE</sequence>
<reference evidence="1" key="1">
    <citation type="submission" date="2022-02" db="EMBL/GenBank/DDBJ databases">
        <title>Polaribacter sp. MSW13, isolated from seawater.</title>
        <authorList>
            <person name="Kristyanto S."/>
            <person name="Jung J."/>
            <person name="Jeon C.O."/>
        </authorList>
    </citation>
    <scope>NUCLEOTIDE SEQUENCE</scope>
    <source>
        <strain evidence="1">MSW13</strain>
    </source>
</reference>
<protein>
    <submittedName>
        <fullName evidence="1">Uncharacterized protein</fullName>
    </submittedName>
</protein>